<dbReference type="SUPFAM" id="SSF100950">
    <property type="entry name" value="NagB/RpiA/CoA transferase-like"/>
    <property type="match status" value="1"/>
</dbReference>
<name>A0ABR9ZVB2_9FIRM</name>
<dbReference type="InterPro" id="IPR004165">
    <property type="entry name" value="CoA_trans_fam_I"/>
</dbReference>
<dbReference type="Proteomes" id="UP000614200">
    <property type="component" value="Unassembled WGS sequence"/>
</dbReference>
<dbReference type="Gene3D" id="3.40.1080.10">
    <property type="entry name" value="Glutaconate Coenzyme A-transferase"/>
    <property type="match status" value="1"/>
</dbReference>
<dbReference type="EMBL" id="JADKNH010000009">
    <property type="protein sequence ID" value="MBF4694382.1"/>
    <property type="molecule type" value="Genomic_DNA"/>
</dbReference>
<comment type="similarity">
    <text evidence="1">Belongs to the 3-oxoacid CoA-transferase subunit B family.</text>
</comment>
<reference evidence="3 4" key="1">
    <citation type="submission" date="2020-11" db="EMBL/GenBank/DDBJ databases">
        <title>Fusibacter basophilias sp. nov.</title>
        <authorList>
            <person name="Qiu D."/>
        </authorList>
    </citation>
    <scope>NUCLEOTIDE SEQUENCE [LARGE SCALE GENOMIC DNA]</scope>
    <source>
        <strain evidence="3 4">Q10-2</strain>
    </source>
</reference>
<dbReference type="PANTHER" id="PTHR13707:SF57">
    <property type="entry name" value="SUCCINYL-COA:3-KETOACID COENZYME A TRANSFERASE SUBUNIT B-RELATED"/>
    <property type="match status" value="1"/>
</dbReference>
<gene>
    <name evidence="3" type="ORF">ISU02_14830</name>
</gene>
<evidence type="ECO:0000313" key="3">
    <source>
        <dbReference type="EMBL" id="MBF4694382.1"/>
    </source>
</evidence>
<dbReference type="Pfam" id="PF01144">
    <property type="entry name" value="CoA_trans"/>
    <property type="match status" value="1"/>
</dbReference>
<dbReference type="InterPro" id="IPR012791">
    <property type="entry name" value="3-oxoacid_CoA-transf_B"/>
</dbReference>
<evidence type="ECO:0000256" key="1">
    <source>
        <dbReference type="ARBA" id="ARBA00007047"/>
    </source>
</evidence>
<evidence type="ECO:0000313" key="4">
    <source>
        <dbReference type="Proteomes" id="UP000614200"/>
    </source>
</evidence>
<dbReference type="SMART" id="SM00882">
    <property type="entry name" value="CoA_trans"/>
    <property type="match status" value="1"/>
</dbReference>
<organism evidence="3 4">
    <name type="scientific">Fusibacter ferrireducens</name>
    <dbReference type="NCBI Taxonomy" id="2785058"/>
    <lineage>
        <taxon>Bacteria</taxon>
        <taxon>Bacillati</taxon>
        <taxon>Bacillota</taxon>
        <taxon>Clostridia</taxon>
        <taxon>Eubacteriales</taxon>
        <taxon>Eubacteriales Family XII. Incertae Sedis</taxon>
        <taxon>Fusibacter</taxon>
    </lineage>
</organism>
<sequence length="223" mass="23787">MDARERIVRRTALELQDGEVVNLGFGMPVGIANYISPEKAIIFQTENGALMFGPTPELGSEDSDFANAASQPITLLPGSSIFDIATSFAIIRGGHVDVTILGALEVDQSGNIANWAIPFDEVKYLPGMGGAMDLVGGAKKVIAILKHCDKNGNSKILQSCTLPLTGKGVVDTIITDQAVFSVTENGLELEEIAPDLTVEALQMVTDASFTINPNKVREYQMGF</sequence>
<comment type="caution">
    <text evidence="3">The sequence shown here is derived from an EMBL/GenBank/DDBJ whole genome shotgun (WGS) entry which is preliminary data.</text>
</comment>
<accession>A0ABR9ZVB2</accession>
<evidence type="ECO:0000256" key="2">
    <source>
        <dbReference type="ARBA" id="ARBA00022679"/>
    </source>
</evidence>
<protein>
    <submittedName>
        <fullName evidence="3">3-oxoacid CoA-transferase subunit B</fullName>
    </submittedName>
</protein>
<dbReference type="RefSeq" id="WP_194702625.1">
    <property type="nucleotide sequence ID" value="NZ_JADKNH010000009.1"/>
</dbReference>
<dbReference type="PANTHER" id="PTHR13707">
    <property type="entry name" value="KETOACID-COENZYME A TRANSFERASE"/>
    <property type="match status" value="1"/>
</dbReference>
<keyword evidence="2" id="KW-0808">Transferase</keyword>
<keyword evidence="4" id="KW-1185">Reference proteome</keyword>
<dbReference type="InterPro" id="IPR037171">
    <property type="entry name" value="NagB/RpiA_transferase-like"/>
</dbReference>
<proteinExistence type="inferred from homology"/>
<dbReference type="NCBIfam" id="TIGR02428">
    <property type="entry name" value="pcaJ_scoB_fam"/>
    <property type="match status" value="1"/>
</dbReference>